<dbReference type="RefSeq" id="WP_133402566.1">
    <property type="nucleotide sequence ID" value="NZ_SMTK01000001.1"/>
</dbReference>
<organism evidence="2 3">
    <name type="scientific">Arthrobacter crusticola</name>
    <dbReference type="NCBI Taxonomy" id="2547960"/>
    <lineage>
        <taxon>Bacteria</taxon>
        <taxon>Bacillati</taxon>
        <taxon>Actinomycetota</taxon>
        <taxon>Actinomycetes</taxon>
        <taxon>Micrococcales</taxon>
        <taxon>Micrococcaceae</taxon>
        <taxon>Arthrobacter</taxon>
    </lineage>
</organism>
<dbReference type="Proteomes" id="UP000295411">
    <property type="component" value="Unassembled WGS sequence"/>
</dbReference>
<dbReference type="AlphaFoldDB" id="A0A4R5U390"/>
<feature type="transmembrane region" description="Helical" evidence="1">
    <location>
        <begin position="81"/>
        <end position="102"/>
    </location>
</feature>
<evidence type="ECO:0000313" key="2">
    <source>
        <dbReference type="EMBL" id="TDK28159.1"/>
    </source>
</evidence>
<keyword evidence="1" id="KW-0472">Membrane</keyword>
<feature type="transmembrane region" description="Helical" evidence="1">
    <location>
        <begin position="46"/>
        <end position="69"/>
    </location>
</feature>
<evidence type="ECO:0000313" key="3">
    <source>
        <dbReference type="Proteomes" id="UP000295411"/>
    </source>
</evidence>
<feature type="transmembrane region" description="Helical" evidence="1">
    <location>
        <begin position="114"/>
        <end position="132"/>
    </location>
</feature>
<dbReference type="EMBL" id="SMTK01000001">
    <property type="protein sequence ID" value="TDK28159.1"/>
    <property type="molecule type" value="Genomic_DNA"/>
</dbReference>
<feature type="transmembrane region" description="Helical" evidence="1">
    <location>
        <begin position="12"/>
        <end position="34"/>
    </location>
</feature>
<accession>A0A4R5U390</accession>
<reference evidence="2 3" key="1">
    <citation type="submission" date="2019-03" db="EMBL/GenBank/DDBJ databases">
        <title>Arthrobacter sp. nov., an bacterium isolated from biocrust in Mu Us Desert.</title>
        <authorList>
            <person name="Lixiong L."/>
        </authorList>
    </citation>
    <scope>NUCLEOTIDE SEQUENCE [LARGE SCALE GENOMIC DNA]</scope>
    <source>
        <strain evidence="2 3">SLN-3</strain>
    </source>
</reference>
<protein>
    <submittedName>
        <fullName evidence="2">Uncharacterized protein</fullName>
    </submittedName>
</protein>
<keyword evidence="3" id="KW-1185">Reference proteome</keyword>
<dbReference type="OrthoDB" id="4948518at2"/>
<gene>
    <name evidence="2" type="ORF">E2F48_03440</name>
</gene>
<evidence type="ECO:0000256" key="1">
    <source>
        <dbReference type="SAM" id="Phobius"/>
    </source>
</evidence>
<sequence length="152" mass="15319">MGEQSTPLASAFFRMVIFGGAVGVVTSLGLHIIGFFNSGLPHPMTVLGNAGMAFLTGLPAAASAAAPALGMHRLVEARKPALRIPVAALGAVLGPLAAISLLTGVPPFEAPVPTLGWALFLPAAAVAAVHFTKPLRQSRVLQASAGGAPLLR</sequence>
<keyword evidence="1" id="KW-1133">Transmembrane helix</keyword>
<name>A0A4R5U390_9MICC</name>
<comment type="caution">
    <text evidence="2">The sequence shown here is derived from an EMBL/GenBank/DDBJ whole genome shotgun (WGS) entry which is preliminary data.</text>
</comment>
<proteinExistence type="predicted"/>
<keyword evidence="1" id="KW-0812">Transmembrane</keyword>